<evidence type="ECO:0000313" key="3">
    <source>
        <dbReference type="EMBL" id="CAB4980208.1"/>
    </source>
</evidence>
<dbReference type="EMBL" id="CAFAAH010000060">
    <property type="protein sequence ID" value="CAB4792876.1"/>
    <property type="molecule type" value="Genomic_DNA"/>
</dbReference>
<gene>
    <name evidence="1" type="ORF">UFOPK2996_00603</name>
    <name evidence="2" type="ORF">UFOPK3317_01023</name>
    <name evidence="3" type="ORF">UFOPK3974_00313</name>
    <name evidence="4" type="ORF">UFOPK4071_01548</name>
</gene>
<accession>A0A6J6XCA9</accession>
<dbReference type="EMBL" id="CAFBPF010000266">
    <property type="protein sequence ID" value="CAB5026559.1"/>
    <property type="molecule type" value="Genomic_DNA"/>
</dbReference>
<proteinExistence type="predicted"/>
<protein>
    <submittedName>
        <fullName evidence="1">Unannotated protein</fullName>
    </submittedName>
</protein>
<evidence type="ECO:0000313" key="4">
    <source>
        <dbReference type="EMBL" id="CAB5026559.1"/>
    </source>
</evidence>
<dbReference type="AlphaFoldDB" id="A0A6J6XCA9"/>
<sequence length="63" mass="7020">MGPNDDPITEMHIFLTVERDEWKEDRTCVSEMPEACGSPARRTYGSEATDALPERANYIAGTS</sequence>
<evidence type="ECO:0000313" key="2">
    <source>
        <dbReference type="EMBL" id="CAB4873581.1"/>
    </source>
</evidence>
<name>A0A6J6XCA9_9ZZZZ</name>
<reference evidence="1" key="1">
    <citation type="submission" date="2020-05" db="EMBL/GenBank/DDBJ databases">
        <authorList>
            <person name="Chiriac C."/>
            <person name="Salcher M."/>
            <person name="Ghai R."/>
            <person name="Kavagutti S V."/>
        </authorList>
    </citation>
    <scope>NUCLEOTIDE SEQUENCE</scope>
</reference>
<organism evidence="1">
    <name type="scientific">freshwater metagenome</name>
    <dbReference type="NCBI Taxonomy" id="449393"/>
    <lineage>
        <taxon>unclassified sequences</taxon>
        <taxon>metagenomes</taxon>
        <taxon>ecological metagenomes</taxon>
    </lineage>
</organism>
<dbReference type="EMBL" id="CAFBLK010000179">
    <property type="protein sequence ID" value="CAB4873581.1"/>
    <property type="molecule type" value="Genomic_DNA"/>
</dbReference>
<evidence type="ECO:0000313" key="1">
    <source>
        <dbReference type="EMBL" id="CAB4792876.1"/>
    </source>
</evidence>
<dbReference type="EMBL" id="CAFBOR010000026">
    <property type="protein sequence ID" value="CAB4980208.1"/>
    <property type="molecule type" value="Genomic_DNA"/>
</dbReference>